<keyword evidence="6" id="KW-1185">Reference proteome</keyword>
<dbReference type="EMBL" id="JAKWBI020000434">
    <property type="protein sequence ID" value="KAJ2895031.1"/>
    <property type="molecule type" value="Genomic_DNA"/>
</dbReference>
<keyword evidence="2" id="KW-0812">Transmembrane</keyword>
<evidence type="ECO:0000259" key="4">
    <source>
        <dbReference type="Pfam" id="PF12955"/>
    </source>
</evidence>
<accession>A0AAD5RIF8</accession>
<evidence type="ECO:0000256" key="1">
    <source>
        <dbReference type="SAM" id="MobiDB-lite"/>
    </source>
</evidence>
<comment type="caution">
    <text evidence="5">The sequence shown here is derived from an EMBL/GenBank/DDBJ whole genome shotgun (WGS) entry which is preliminary data.</text>
</comment>
<dbReference type="Proteomes" id="UP001201980">
    <property type="component" value="Unassembled WGS sequence"/>
</dbReference>
<keyword evidence="2" id="KW-0472">Membrane</keyword>
<dbReference type="InterPro" id="IPR053065">
    <property type="entry name" value="Archenteron_Induction-Rel"/>
</dbReference>
<feature type="region of interest" description="Disordered" evidence="1">
    <location>
        <begin position="224"/>
        <end position="259"/>
    </location>
</feature>
<dbReference type="PANTHER" id="PTHR36853:SF1">
    <property type="entry name" value="DUF3844 DOMAIN-CONTAINING PROTEIN"/>
    <property type="match status" value="1"/>
</dbReference>
<reference evidence="5" key="1">
    <citation type="submission" date="2022-07" db="EMBL/GenBank/DDBJ databases">
        <title>Draft genome sequence of Zalerion maritima ATCC 34329, a (micro)plastics degrading marine fungus.</title>
        <authorList>
            <person name="Paco A."/>
            <person name="Goncalves M.F.M."/>
            <person name="Rocha-Santos T.A.P."/>
            <person name="Alves A."/>
        </authorList>
    </citation>
    <scope>NUCLEOTIDE SEQUENCE</scope>
    <source>
        <strain evidence="5">ATCC 34329</strain>
    </source>
</reference>
<evidence type="ECO:0000313" key="5">
    <source>
        <dbReference type="EMBL" id="KAJ2895031.1"/>
    </source>
</evidence>
<feature type="transmembrane region" description="Helical" evidence="2">
    <location>
        <begin position="345"/>
        <end position="368"/>
    </location>
</feature>
<feature type="signal peptide" evidence="3">
    <location>
        <begin position="1"/>
        <end position="15"/>
    </location>
</feature>
<protein>
    <submittedName>
        <fullName evidence="5">Arsenate reductase</fullName>
    </submittedName>
</protein>
<feature type="domain" description="Vacuolar sorting protein Vps3844 C-terminal" evidence="4">
    <location>
        <begin position="286"/>
        <end position="380"/>
    </location>
</feature>
<gene>
    <name evidence="5" type="ORF">MKZ38_006986</name>
</gene>
<sequence length="386" mass="41181">MKLSLLAFATAAVAAAPAAEVFIFDPAVQTQQNTDATPEVSREVACLVFAHRLRDAPDESGPALPETVAADELDTQIDVYGKPRQSLFSPQRAERAPQLVVLVEGATDENMKDVSTRLDGIGMAPAFTVPEPPSAEANHDLVANDLAAFTVDGSRSCTLDVAVNYGDQRCWNGDALIVKYDAQKDTKSIDTLAQWVANFQQWAMTGELETTLVILPESSRVGPVDRWGPHPSKLSRRQKETVMELSTSPSSTPTPVSEADDMDDISNVQFSPNPDAGAVVFSSGACFTSRSACMTDTFGCFRHGSCEEATEDCWKCVCGTTKDKFSVETAWTGELCQKADVTAEFWMFASVGLIVILAVGGALGLLYAAGGQELPGVLGAGVVKTK</sequence>
<dbReference type="GO" id="GO:0005783">
    <property type="term" value="C:endoplasmic reticulum"/>
    <property type="evidence" value="ECO:0007669"/>
    <property type="project" value="TreeGrafter"/>
</dbReference>
<dbReference type="InterPro" id="IPR024382">
    <property type="entry name" value="Vps3844_C"/>
</dbReference>
<keyword evidence="2" id="KW-1133">Transmembrane helix</keyword>
<evidence type="ECO:0000256" key="2">
    <source>
        <dbReference type="SAM" id="Phobius"/>
    </source>
</evidence>
<dbReference type="AlphaFoldDB" id="A0AAD5RIF8"/>
<keyword evidence="3" id="KW-0732">Signal</keyword>
<feature type="compositionally biased region" description="Low complexity" evidence="1">
    <location>
        <begin position="246"/>
        <end position="255"/>
    </location>
</feature>
<dbReference type="Pfam" id="PF12955">
    <property type="entry name" value="Vps3844_C"/>
    <property type="match status" value="1"/>
</dbReference>
<organism evidence="5 6">
    <name type="scientific">Zalerion maritima</name>
    <dbReference type="NCBI Taxonomy" id="339359"/>
    <lineage>
        <taxon>Eukaryota</taxon>
        <taxon>Fungi</taxon>
        <taxon>Dikarya</taxon>
        <taxon>Ascomycota</taxon>
        <taxon>Pezizomycotina</taxon>
        <taxon>Sordariomycetes</taxon>
        <taxon>Lulworthiomycetidae</taxon>
        <taxon>Lulworthiales</taxon>
        <taxon>Lulworthiaceae</taxon>
        <taxon>Zalerion</taxon>
    </lineage>
</organism>
<proteinExistence type="predicted"/>
<feature type="chain" id="PRO_5042248669" evidence="3">
    <location>
        <begin position="16"/>
        <end position="386"/>
    </location>
</feature>
<evidence type="ECO:0000313" key="6">
    <source>
        <dbReference type="Proteomes" id="UP001201980"/>
    </source>
</evidence>
<name>A0AAD5RIF8_9PEZI</name>
<evidence type="ECO:0000256" key="3">
    <source>
        <dbReference type="SAM" id="SignalP"/>
    </source>
</evidence>
<dbReference type="PANTHER" id="PTHR36853">
    <property type="entry name" value="EXPRESSED PROTEIN"/>
    <property type="match status" value="1"/>
</dbReference>